<dbReference type="RefSeq" id="WP_089937528.1">
    <property type="nucleotide sequence ID" value="NZ_CAKOEX010000001.1"/>
</dbReference>
<keyword evidence="4 7" id="KW-0812">Transmembrane</keyword>
<dbReference type="PANTHER" id="PTHR30043">
    <property type="entry name" value="PHOSPHONATES TRANSPORT SYSTEM PERMEASE PROTEIN"/>
    <property type="match status" value="1"/>
</dbReference>
<dbReference type="CDD" id="cd06261">
    <property type="entry name" value="TM_PBP2"/>
    <property type="match status" value="1"/>
</dbReference>
<feature type="transmembrane region" description="Helical" evidence="7">
    <location>
        <begin position="122"/>
        <end position="145"/>
    </location>
</feature>
<evidence type="ECO:0000256" key="1">
    <source>
        <dbReference type="ARBA" id="ARBA00004651"/>
    </source>
</evidence>
<keyword evidence="3" id="KW-1003">Cell membrane</keyword>
<gene>
    <name evidence="9" type="ORF">C7384_101191</name>
</gene>
<reference evidence="9 10" key="1">
    <citation type="submission" date="2018-04" db="EMBL/GenBank/DDBJ databases">
        <title>Genomic Encyclopedia of Type Strains, Phase IV (KMG-IV): sequencing the most valuable type-strain genomes for metagenomic binning, comparative biology and taxonomic classification.</title>
        <authorList>
            <person name="Goeker M."/>
        </authorList>
    </citation>
    <scope>NUCLEOTIDE SEQUENCE [LARGE SCALE GENOMIC DNA]</scope>
    <source>
        <strain evidence="9 10">DSM 28795</strain>
    </source>
</reference>
<organism evidence="9 10">
    <name type="scientific">Convivina intestini</name>
    <dbReference type="NCBI Taxonomy" id="1505726"/>
    <lineage>
        <taxon>Bacteria</taxon>
        <taxon>Bacillati</taxon>
        <taxon>Bacillota</taxon>
        <taxon>Bacilli</taxon>
        <taxon>Lactobacillales</taxon>
        <taxon>Lactobacillaceae</taxon>
        <taxon>Convivina</taxon>
    </lineage>
</organism>
<feature type="transmembrane region" description="Helical" evidence="7">
    <location>
        <begin position="202"/>
        <end position="222"/>
    </location>
</feature>
<feature type="transmembrane region" description="Helical" evidence="7">
    <location>
        <begin position="73"/>
        <end position="95"/>
    </location>
</feature>
<feature type="transmembrane region" description="Helical" evidence="7">
    <location>
        <begin position="234"/>
        <end position="252"/>
    </location>
</feature>
<protein>
    <submittedName>
        <fullName evidence="9">Phosphonate transport system permease protein</fullName>
    </submittedName>
</protein>
<evidence type="ECO:0000256" key="7">
    <source>
        <dbReference type="RuleBase" id="RU363032"/>
    </source>
</evidence>
<evidence type="ECO:0000256" key="5">
    <source>
        <dbReference type="ARBA" id="ARBA00022989"/>
    </source>
</evidence>
<evidence type="ECO:0000313" key="10">
    <source>
        <dbReference type="Proteomes" id="UP000245433"/>
    </source>
</evidence>
<keyword evidence="2 7" id="KW-0813">Transport</keyword>
<dbReference type="Proteomes" id="UP000245433">
    <property type="component" value="Unassembled WGS sequence"/>
</dbReference>
<evidence type="ECO:0000256" key="2">
    <source>
        <dbReference type="ARBA" id="ARBA00022448"/>
    </source>
</evidence>
<name>A0A2U1DF13_9LACO</name>
<dbReference type="InterPro" id="IPR035906">
    <property type="entry name" value="MetI-like_sf"/>
</dbReference>
<dbReference type="Pfam" id="PF00528">
    <property type="entry name" value="BPD_transp_1"/>
    <property type="match status" value="1"/>
</dbReference>
<proteinExistence type="inferred from homology"/>
<comment type="caution">
    <text evidence="9">The sequence shown here is derived from an EMBL/GenBank/DDBJ whole genome shotgun (WGS) entry which is preliminary data.</text>
</comment>
<keyword evidence="6 7" id="KW-0472">Membrane</keyword>
<keyword evidence="10" id="KW-1185">Reference proteome</keyword>
<dbReference type="AlphaFoldDB" id="A0A2U1DF13"/>
<dbReference type="InterPro" id="IPR000515">
    <property type="entry name" value="MetI-like"/>
</dbReference>
<evidence type="ECO:0000259" key="8">
    <source>
        <dbReference type="PROSITE" id="PS50928"/>
    </source>
</evidence>
<comment type="similarity">
    <text evidence="7">Belongs to the binding-protein-dependent transport system permease family.</text>
</comment>
<evidence type="ECO:0000256" key="6">
    <source>
        <dbReference type="ARBA" id="ARBA00023136"/>
    </source>
</evidence>
<dbReference type="Gene3D" id="1.10.3720.10">
    <property type="entry name" value="MetI-like"/>
    <property type="match status" value="1"/>
</dbReference>
<feature type="domain" description="ABC transmembrane type-1" evidence="8">
    <location>
        <begin position="69"/>
        <end position="252"/>
    </location>
</feature>
<dbReference type="GO" id="GO:0015416">
    <property type="term" value="F:ABC-type phosphonate transporter activity"/>
    <property type="evidence" value="ECO:0007669"/>
    <property type="project" value="InterPro"/>
</dbReference>
<dbReference type="InterPro" id="IPR005769">
    <property type="entry name" value="PhnE/PtxC"/>
</dbReference>
<dbReference type="PROSITE" id="PS50928">
    <property type="entry name" value="ABC_TM1"/>
    <property type="match status" value="1"/>
</dbReference>
<dbReference type="OrthoDB" id="9808005at2"/>
<accession>A0A2U1DF13</accession>
<keyword evidence="5 7" id="KW-1133">Transmembrane helix</keyword>
<feature type="transmembrane region" description="Helical" evidence="7">
    <location>
        <begin position="16"/>
        <end position="35"/>
    </location>
</feature>
<dbReference type="SUPFAM" id="SSF161098">
    <property type="entry name" value="MetI-like"/>
    <property type="match status" value="1"/>
</dbReference>
<dbReference type="EMBL" id="QEKT01000001">
    <property type="protein sequence ID" value="PVY86276.1"/>
    <property type="molecule type" value="Genomic_DNA"/>
</dbReference>
<evidence type="ECO:0000313" key="9">
    <source>
        <dbReference type="EMBL" id="PVY86276.1"/>
    </source>
</evidence>
<dbReference type="PANTHER" id="PTHR30043:SF1">
    <property type="entry name" value="ABC TRANSPORT SYSTEM PERMEASE PROTEIN P69"/>
    <property type="match status" value="1"/>
</dbReference>
<evidence type="ECO:0000256" key="3">
    <source>
        <dbReference type="ARBA" id="ARBA00022475"/>
    </source>
</evidence>
<sequence length="260" mass="28593">MNQTIPKRPFIKEWHVKGYIIFLLLNFALILSARITEVGQDFSSEQFFDLFVKMAHPDWSFLPSIITPLLQTVQMAIVGTVIGGLIAIPVALLAAKNIVRNPFVRFTVRFIMNLIRSIPEMLLAALFVAVVGIGVLSGVGALSVFSFGMMFKLLYEAIETIDQGPIEAMRAAGGNHTQIVVFAVIPQVLNQYLSFVLYTLEINVRSSAVLGYLGAGGIGLYLNTTLETFRYDRTAVVILGILVVVILVDVLSNKTREALS</sequence>
<dbReference type="GO" id="GO:0005886">
    <property type="term" value="C:plasma membrane"/>
    <property type="evidence" value="ECO:0007669"/>
    <property type="project" value="UniProtKB-SubCell"/>
</dbReference>
<dbReference type="NCBIfam" id="TIGR01097">
    <property type="entry name" value="PhnE"/>
    <property type="match status" value="1"/>
</dbReference>
<evidence type="ECO:0000256" key="4">
    <source>
        <dbReference type="ARBA" id="ARBA00022692"/>
    </source>
</evidence>
<comment type="subcellular location">
    <subcellularLocation>
        <location evidence="1 7">Cell membrane</location>
        <topology evidence="1 7">Multi-pass membrane protein</topology>
    </subcellularLocation>
</comment>